<proteinExistence type="predicted"/>
<dbReference type="EMBL" id="UZAN01044645">
    <property type="protein sequence ID" value="VDP81201.1"/>
    <property type="molecule type" value="Genomic_DNA"/>
</dbReference>
<evidence type="ECO:0000313" key="3">
    <source>
        <dbReference type="WBParaSite" id="ECPE_0000748801-mRNA-1"/>
    </source>
</evidence>
<gene>
    <name evidence="1" type="ORF">ECPE_LOCUS7472</name>
</gene>
<evidence type="ECO:0000313" key="2">
    <source>
        <dbReference type="Proteomes" id="UP000272942"/>
    </source>
</evidence>
<dbReference type="AlphaFoldDB" id="A0A183AKI7"/>
<keyword evidence="2" id="KW-1185">Reference proteome</keyword>
<reference evidence="1 2" key="2">
    <citation type="submission" date="2018-11" db="EMBL/GenBank/DDBJ databases">
        <authorList>
            <consortium name="Pathogen Informatics"/>
        </authorList>
    </citation>
    <scope>NUCLEOTIDE SEQUENCE [LARGE SCALE GENOMIC DNA]</scope>
    <source>
        <strain evidence="1 2">Egypt</strain>
    </source>
</reference>
<name>A0A183AKI7_9TREM</name>
<dbReference type="Proteomes" id="UP000272942">
    <property type="component" value="Unassembled WGS sequence"/>
</dbReference>
<organism evidence="3">
    <name type="scientific">Echinostoma caproni</name>
    <dbReference type="NCBI Taxonomy" id="27848"/>
    <lineage>
        <taxon>Eukaryota</taxon>
        <taxon>Metazoa</taxon>
        <taxon>Spiralia</taxon>
        <taxon>Lophotrochozoa</taxon>
        <taxon>Platyhelminthes</taxon>
        <taxon>Trematoda</taxon>
        <taxon>Digenea</taxon>
        <taxon>Plagiorchiida</taxon>
        <taxon>Echinostomata</taxon>
        <taxon>Echinostomatoidea</taxon>
        <taxon>Echinostomatidae</taxon>
        <taxon>Echinostoma</taxon>
    </lineage>
</organism>
<reference evidence="3" key="1">
    <citation type="submission" date="2016-06" db="UniProtKB">
        <authorList>
            <consortium name="WormBaseParasite"/>
        </authorList>
    </citation>
    <scope>IDENTIFICATION</scope>
</reference>
<dbReference type="WBParaSite" id="ECPE_0000748801-mRNA-1">
    <property type="protein sequence ID" value="ECPE_0000748801-mRNA-1"/>
    <property type="gene ID" value="ECPE_0000748801"/>
</dbReference>
<protein>
    <submittedName>
        <fullName evidence="3">Ig-like domain-containing protein</fullName>
    </submittedName>
</protein>
<accession>A0A183AKI7</accession>
<sequence>MCHFCGHIKSTLSLNLDAGQLEALEPKITEATLSRRNQLYVEISAETARWNPSIEILWNRKDTILQRFAVNPGLHVPRISKAILHGKTRTLDLEFTPISRATSYTVILFDGQEVRQIFHVTSNTPSVGGVSCSTCAVAVRAVNTQGKGAFSDRLRITCSKQPTIIKSTKYGPFVYIVIKKERPALSPSYEAFLFENDRVSARGKWYGYYGRIEVSSCDNCVLYVRELLSDGTYSAFSTENRVTVPANHLSDPYFKVDPHPSGFVLEWKSSQQITIIYTNDLTLEKTISAASNEEKENKLYHDERRSR</sequence>
<evidence type="ECO:0000313" key="1">
    <source>
        <dbReference type="EMBL" id="VDP81201.1"/>
    </source>
</evidence>